<accession>A0A843U5U4</accession>
<proteinExistence type="predicted"/>
<sequence>GCSCCCVACVASVIARCSCRSGAVAVDSLAVVFSYGRHLQASPGAVLLVVFSAFERVCVAKAERAWVLRGLRRCWGVARGTAWRWLVVNSSKVLLEFFSVGSGGSEDRFAPVSAVVVLPQSLRCAIGLAGAFWRVFPRAVPWWFWWRFSQDRLAFFPGSPFVASGGGSSQECFVFVSGHRCVTLVVRSVPFWLVCVLVRFSQNSSWRFWWRFSPKLPFCLGVVGQGIVPLASCASGCCVGHLVSSFVSKFSLPCWRNLCVPVAQVVCFVLAPGLLSQIVVG</sequence>
<gene>
    <name evidence="1" type="ORF">Taro_009786</name>
</gene>
<reference evidence="1" key="1">
    <citation type="submission" date="2017-07" db="EMBL/GenBank/DDBJ databases">
        <title>Taro Niue Genome Assembly and Annotation.</title>
        <authorList>
            <person name="Atibalentja N."/>
            <person name="Keating K."/>
            <person name="Fields C.J."/>
        </authorList>
    </citation>
    <scope>NUCLEOTIDE SEQUENCE</scope>
    <source>
        <strain evidence="1">Niue_2</strain>
        <tissue evidence="1">Leaf</tissue>
    </source>
</reference>
<evidence type="ECO:0000313" key="1">
    <source>
        <dbReference type="EMBL" id="MQL77370.1"/>
    </source>
</evidence>
<comment type="caution">
    <text evidence="1">The sequence shown here is derived from an EMBL/GenBank/DDBJ whole genome shotgun (WGS) entry which is preliminary data.</text>
</comment>
<keyword evidence="2" id="KW-1185">Reference proteome</keyword>
<dbReference type="EMBL" id="NMUH01000345">
    <property type="protein sequence ID" value="MQL77370.1"/>
    <property type="molecule type" value="Genomic_DNA"/>
</dbReference>
<feature type="non-terminal residue" evidence="1">
    <location>
        <position position="1"/>
    </location>
</feature>
<evidence type="ECO:0000313" key="2">
    <source>
        <dbReference type="Proteomes" id="UP000652761"/>
    </source>
</evidence>
<name>A0A843U5U4_COLES</name>
<dbReference type="AlphaFoldDB" id="A0A843U5U4"/>
<organism evidence="1 2">
    <name type="scientific">Colocasia esculenta</name>
    <name type="common">Wild taro</name>
    <name type="synonym">Arum esculentum</name>
    <dbReference type="NCBI Taxonomy" id="4460"/>
    <lineage>
        <taxon>Eukaryota</taxon>
        <taxon>Viridiplantae</taxon>
        <taxon>Streptophyta</taxon>
        <taxon>Embryophyta</taxon>
        <taxon>Tracheophyta</taxon>
        <taxon>Spermatophyta</taxon>
        <taxon>Magnoliopsida</taxon>
        <taxon>Liliopsida</taxon>
        <taxon>Araceae</taxon>
        <taxon>Aroideae</taxon>
        <taxon>Colocasieae</taxon>
        <taxon>Colocasia</taxon>
    </lineage>
</organism>
<dbReference type="Proteomes" id="UP000652761">
    <property type="component" value="Unassembled WGS sequence"/>
</dbReference>
<protein>
    <submittedName>
        <fullName evidence="1">Uncharacterized protein</fullName>
    </submittedName>
</protein>